<reference evidence="2 3" key="1">
    <citation type="submission" date="2019-03" db="EMBL/GenBank/DDBJ databases">
        <title>Genomics of glacier-inhabiting Cryobacterium strains.</title>
        <authorList>
            <person name="Liu Q."/>
            <person name="Xin Y.-H."/>
        </authorList>
    </citation>
    <scope>NUCLEOTIDE SEQUENCE [LARGE SCALE GENOMIC DNA]</scope>
    <source>
        <strain evidence="2 3">TMT1-51</strain>
    </source>
</reference>
<dbReference type="SUPFAM" id="SSF52788">
    <property type="entry name" value="Phosphotyrosine protein phosphatases I"/>
    <property type="match status" value="1"/>
</dbReference>
<accession>A0A4Y8JVR0</accession>
<name>A0A4Y8JVR0_9MICO</name>
<dbReference type="Proteomes" id="UP000297472">
    <property type="component" value="Unassembled WGS sequence"/>
</dbReference>
<dbReference type="Pfam" id="PF01451">
    <property type="entry name" value="LMWPc"/>
    <property type="match status" value="1"/>
</dbReference>
<evidence type="ECO:0000313" key="3">
    <source>
        <dbReference type="Proteomes" id="UP000297472"/>
    </source>
</evidence>
<dbReference type="PANTHER" id="PTHR11717:SF31">
    <property type="entry name" value="LOW MOLECULAR WEIGHT PROTEIN-TYROSINE-PHOSPHATASE ETP-RELATED"/>
    <property type="match status" value="1"/>
</dbReference>
<evidence type="ECO:0000259" key="1">
    <source>
        <dbReference type="SMART" id="SM00226"/>
    </source>
</evidence>
<dbReference type="PANTHER" id="PTHR11717">
    <property type="entry name" value="LOW MOLECULAR WEIGHT PROTEIN TYROSINE PHOSPHATASE"/>
    <property type="match status" value="1"/>
</dbReference>
<dbReference type="Gene3D" id="3.40.50.2300">
    <property type="match status" value="1"/>
</dbReference>
<dbReference type="EMBL" id="SOHA01000012">
    <property type="protein sequence ID" value="TFD31734.1"/>
    <property type="molecule type" value="Genomic_DNA"/>
</dbReference>
<dbReference type="OrthoDB" id="9784339at2"/>
<protein>
    <submittedName>
        <fullName evidence="2">Low molecular weight phosphatase family protein</fullName>
    </submittedName>
</protein>
<dbReference type="RefSeq" id="WP_134423984.1">
    <property type="nucleotide sequence ID" value="NZ_SOHA01000012.1"/>
</dbReference>
<sequence length="198" mass="21462">MVDQAAYRGNRETILVVCTGNVCRSPYMEYAIRHGLAAQGISHVEVVSAGTQALIGHPMADPILEALAEDGIDGSRFRAQILTRALVEHADVILTAEASHRSEVARLFPPALRRVFTLRQFARLTAIAPPEMPDGRPLRDLVQHVAGLRGTTQPAGGATDDVEDPWNGSRAVYRRALDGMHDPVRTIVASLADLTSRP</sequence>
<gene>
    <name evidence="2" type="ORF">E3T49_05610</name>
</gene>
<feature type="domain" description="Phosphotyrosine protein phosphatase I" evidence="1">
    <location>
        <begin position="12"/>
        <end position="190"/>
    </location>
</feature>
<dbReference type="GO" id="GO:0004725">
    <property type="term" value="F:protein tyrosine phosphatase activity"/>
    <property type="evidence" value="ECO:0007669"/>
    <property type="project" value="TreeGrafter"/>
</dbReference>
<dbReference type="AlphaFoldDB" id="A0A4Y8JVR0"/>
<keyword evidence="3" id="KW-1185">Reference proteome</keyword>
<dbReference type="InterPro" id="IPR036196">
    <property type="entry name" value="Ptyr_pPase_sf"/>
</dbReference>
<evidence type="ECO:0000313" key="2">
    <source>
        <dbReference type="EMBL" id="TFD31734.1"/>
    </source>
</evidence>
<organism evidence="2 3">
    <name type="scientific">Cryobacterium cryoconiti</name>
    <dbReference type="NCBI Taxonomy" id="1259239"/>
    <lineage>
        <taxon>Bacteria</taxon>
        <taxon>Bacillati</taxon>
        <taxon>Actinomycetota</taxon>
        <taxon>Actinomycetes</taxon>
        <taxon>Micrococcales</taxon>
        <taxon>Microbacteriaceae</taxon>
        <taxon>Cryobacterium</taxon>
    </lineage>
</organism>
<dbReference type="InterPro" id="IPR050438">
    <property type="entry name" value="LMW_PTPase"/>
</dbReference>
<dbReference type="SMART" id="SM00226">
    <property type="entry name" value="LMWPc"/>
    <property type="match status" value="1"/>
</dbReference>
<comment type="caution">
    <text evidence="2">The sequence shown here is derived from an EMBL/GenBank/DDBJ whole genome shotgun (WGS) entry which is preliminary data.</text>
</comment>
<dbReference type="InterPro" id="IPR023485">
    <property type="entry name" value="Ptyr_pPase"/>
</dbReference>
<proteinExistence type="predicted"/>